<dbReference type="STRING" id="1499967.U27_03129"/>
<dbReference type="SFLD" id="SFLDS00029">
    <property type="entry name" value="Radical_SAM"/>
    <property type="match status" value="1"/>
</dbReference>
<accession>A0A081BV12</accession>
<dbReference type="SUPFAM" id="SSF102114">
    <property type="entry name" value="Radical SAM enzymes"/>
    <property type="match status" value="1"/>
</dbReference>
<dbReference type="PIRSF" id="PIRSF000371">
    <property type="entry name" value="PFL_act_enz"/>
    <property type="match status" value="1"/>
</dbReference>
<dbReference type="InterPro" id="IPR013785">
    <property type="entry name" value="Aldolase_TIM"/>
</dbReference>
<evidence type="ECO:0000313" key="11">
    <source>
        <dbReference type="Proteomes" id="UP000030661"/>
    </source>
</evidence>
<dbReference type="NCBIfam" id="TIGR02494">
    <property type="entry name" value="PFLE_PFLC"/>
    <property type="match status" value="1"/>
</dbReference>
<evidence type="ECO:0000313" key="10">
    <source>
        <dbReference type="EMBL" id="GAK56167.1"/>
    </source>
</evidence>
<feature type="domain" description="Radical SAM core" evidence="9">
    <location>
        <begin position="29"/>
        <end position="304"/>
    </location>
</feature>
<keyword evidence="3" id="KW-0004">4Fe-4S</keyword>
<dbReference type="InterPro" id="IPR001989">
    <property type="entry name" value="Radical_activat_CS"/>
</dbReference>
<sequence length="309" mass="35135">MMNQLTLAERTKFEQVEGVIFDIQRYSVHDGPGLRTNVFFKGCPLRCRWCANPESLYPQPEIALFAGQCINCGQFSESCPVLWQQSGSKERTELFQERIVLCPTEAIHWIGKRRSAGEVMQEVLRDRPFYGDGGGLTLTGGEPTMQPQMAEALLRLAKAEHISTAMETCGYTQWPTLERLLPYLDNLLWDIKHVDNEIHRKFTGVSNERILANLRRLSELDAPVTIRIPLIPGFNASTESVTQIAEYVKQLPGATKRIDLLPYHTLGKPKYAALQRSYPWEQYQRLTEAEIKTLTEIFEDYGLQANIGG</sequence>
<dbReference type="PANTHER" id="PTHR30352:SF4">
    <property type="entry name" value="PYRUVATE FORMATE-LYASE 2-ACTIVATING ENZYME"/>
    <property type="match status" value="1"/>
</dbReference>
<dbReference type="Proteomes" id="UP000030661">
    <property type="component" value="Unassembled WGS sequence"/>
</dbReference>
<evidence type="ECO:0000256" key="6">
    <source>
        <dbReference type="ARBA" id="ARBA00023002"/>
    </source>
</evidence>
<dbReference type="InterPro" id="IPR007197">
    <property type="entry name" value="rSAM"/>
</dbReference>
<comment type="similarity">
    <text evidence="2">Belongs to the organic radical-activating enzymes family.</text>
</comment>
<dbReference type="CDD" id="cd01335">
    <property type="entry name" value="Radical_SAM"/>
    <property type="match status" value="1"/>
</dbReference>
<dbReference type="GO" id="GO:0016491">
    <property type="term" value="F:oxidoreductase activity"/>
    <property type="evidence" value="ECO:0007669"/>
    <property type="project" value="UniProtKB-KW"/>
</dbReference>
<dbReference type="PROSITE" id="PS01087">
    <property type="entry name" value="RADICAL_ACTIVATING"/>
    <property type="match status" value="1"/>
</dbReference>
<keyword evidence="5" id="KW-0479">Metal-binding</keyword>
<dbReference type="SUPFAM" id="SSF54862">
    <property type="entry name" value="4Fe-4S ferredoxins"/>
    <property type="match status" value="1"/>
</dbReference>
<dbReference type="SFLD" id="SFLDG01118">
    <property type="entry name" value="activating_enzymes__group_2"/>
    <property type="match status" value="1"/>
</dbReference>
<keyword evidence="11" id="KW-1185">Reference proteome</keyword>
<name>A0A081BV12_VECG1</name>
<evidence type="ECO:0000259" key="9">
    <source>
        <dbReference type="PROSITE" id="PS51918"/>
    </source>
</evidence>
<dbReference type="Pfam" id="PF04055">
    <property type="entry name" value="Radical_SAM"/>
    <property type="match status" value="1"/>
</dbReference>
<evidence type="ECO:0000256" key="7">
    <source>
        <dbReference type="ARBA" id="ARBA00023004"/>
    </source>
</evidence>
<gene>
    <name evidence="10" type="ORF">U27_03129</name>
</gene>
<comment type="cofactor">
    <cofactor evidence="1">
        <name>[4Fe-4S] cluster</name>
        <dbReference type="ChEBI" id="CHEBI:49883"/>
    </cofactor>
</comment>
<evidence type="ECO:0000256" key="8">
    <source>
        <dbReference type="ARBA" id="ARBA00023014"/>
    </source>
</evidence>
<evidence type="ECO:0000256" key="2">
    <source>
        <dbReference type="ARBA" id="ARBA00009777"/>
    </source>
</evidence>
<dbReference type="GO" id="GO:0046872">
    <property type="term" value="F:metal ion binding"/>
    <property type="evidence" value="ECO:0007669"/>
    <property type="project" value="UniProtKB-KW"/>
</dbReference>
<proteinExistence type="inferred from homology"/>
<dbReference type="GO" id="GO:0051539">
    <property type="term" value="F:4 iron, 4 sulfur cluster binding"/>
    <property type="evidence" value="ECO:0007669"/>
    <property type="project" value="UniProtKB-KW"/>
</dbReference>
<keyword evidence="4" id="KW-0949">S-adenosyl-L-methionine</keyword>
<dbReference type="PANTHER" id="PTHR30352">
    <property type="entry name" value="PYRUVATE FORMATE-LYASE-ACTIVATING ENZYME"/>
    <property type="match status" value="1"/>
</dbReference>
<dbReference type="InterPro" id="IPR012839">
    <property type="entry name" value="Organic_radical_activase"/>
</dbReference>
<dbReference type="Gene3D" id="3.20.20.70">
    <property type="entry name" value="Aldolase class I"/>
    <property type="match status" value="1"/>
</dbReference>
<evidence type="ECO:0000256" key="1">
    <source>
        <dbReference type="ARBA" id="ARBA00001966"/>
    </source>
</evidence>
<dbReference type="EMBL" id="DF820464">
    <property type="protein sequence ID" value="GAK56167.1"/>
    <property type="molecule type" value="Genomic_DNA"/>
</dbReference>
<reference evidence="10" key="1">
    <citation type="journal article" date="2015" name="PeerJ">
        <title>First genomic representation of candidate bacterial phylum KSB3 points to enhanced environmental sensing as a trigger of wastewater bulking.</title>
        <authorList>
            <person name="Sekiguchi Y."/>
            <person name="Ohashi A."/>
            <person name="Parks D.H."/>
            <person name="Yamauchi T."/>
            <person name="Tyson G.W."/>
            <person name="Hugenholtz P."/>
        </authorList>
    </citation>
    <scope>NUCLEOTIDE SEQUENCE [LARGE SCALE GENOMIC DNA]</scope>
</reference>
<evidence type="ECO:0000256" key="3">
    <source>
        <dbReference type="ARBA" id="ARBA00022485"/>
    </source>
</evidence>
<dbReference type="AlphaFoldDB" id="A0A081BV12"/>
<evidence type="ECO:0000256" key="4">
    <source>
        <dbReference type="ARBA" id="ARBA00022691"/>
    </source>
</evidence>
<keyword evidence="8" id="KW-0411">Iron-sulfur</keyword>
<dbReference type="InterPro" id="IPR040074">
    <property type="entry name" value="BssD/PflA/YjjW"/>
</dbReference>
<keyword evidence="6" id="KW-0560">Oxidoreductase</keyword>
<keyword evidence="7" id="KW-0408">Iron</keyword>
<protein>
    <submittedName>
        <fullName evidence="10">Glycyl-radical enzyme activating protein family</fullName>
    </submittedName>
</protein>
<dbReference type="PROSITE" id="PS51918">
    <property type="entry name" value="RADICAL_SAM"/>
    <property type="match status" value="1"/>
</dbReference>
<dbReference type="HOGENOM" id="CLU_058969_0_0_0"/>
<dbReference type="InterPro" id="IPR058240">
    <property type="entry name" value="rSAM_sf"/>
</dbReference>
<dbReference type="SFLD" id="SFLDG01066">
    <property type="entry name" value="organic_radical-activating_enz"/>
    <property type="match status" value="1"/>
</dbReference>
<organism evidence="10">
    <name type="scientific">Vecturithrix granuli</name>
    <dbReference type="NCBI Taxonomy" id="1499967"/>
    <lineage>
        <taxon>Bacteria</taxon>
        <taxon>Candidatus Moduliflexota</taxon>
        <taxon>Candidatus Vecturitrichia</taxon>
        <taxon>Candidatus Vecturitrichales</taxon>
        <taxon>Candidatus Vecturitrichaceae</taxon>
        <taxon>Candidatus Vecturithrix</taxon>
    </lineage>
</organism>
<dbReference type="eggNOG" id="COG1180">
    <property type="taxonomic scope" value="Bacteria"/>
</dbReference>
<evidence type="ECO:0000256" key="5">
    <source>
        <dbReference type="ARBA" id="ARBA00022723"/>
    </source>
</evidence>
<dbReference type="InterPro" id="IPR034457">
    <property type="entry name" value="Organic_radical-activating"/>
</dbReference>